<gene>
    <name evidence="1" type="ORF">DEQ67_015650</name>
</gene>
<organism evidence="1 2">
    <name type="scientific">Haloferax sp. Atlit-48N</name>
    <dbReference type="NCBI Taxonomy" id="2077198"/>
    <lineage>
        <taxon>Archaea</taxon>
        <taxon>Methanobacteriati</taxon>
        <taxon>Methanobacteriota</taxon>
        <taxon>Stenosarchaea group</taxon>
        <taxon>Halobacteria</taxon>
        <taxon>Halobacteriales</taxon>
        <taxon>Haloferacaceae</taxon>
        <taxon>Haloferax</taxon>
    </lineage>
</organism>
<dbReference type="EMBL" id="CP137691">
    <property type="protein sequence ID" value="XRJ21534.1"/>
    <property type="molecule type" value="Genomic_DNA"/>
</dbReference>
<dbReference type="Proteomes" id="UP000257089">
    <property type="component" value="Plasmid p48N_2"/>
</dbReference>
<accession>A0ACD5I607</accession>
<protein>
    <submittedName>
        <fullName evidence="1">Uncharacterized protein</fullName>
    </submittedName>
</protein>
<geneLocation type="plasmid" evidence="1 2">
    <name>p48N_2</name>
</geneLocation>
<keyword evidence="1" id="KW-0614">Plasmid</keyword>
<reference evidence="1" key="1">
    <citation type="submission" date="2023-10" db="EMBL/GenBank/DDBJ databases">
        <title>A new archaeal virus that suppresses the transcription of host immunity genes.</title>
        <authorList>
            <person name="Turgeman-Grott I."/>
            <person name="Golan N."/>
            <person name="Neri U."/>
            <person name="Naki D."/>
            <person name="Altman N."/>
            <person name="Eizenshtein K."/>
            <person name="Choudhary D."/>
            <person name="Levi R."/>
            <person name="Himani H."/>
            <person name="Reshef L."/>
            <person name="Papke T.R."/>
            <person name="Gophna U."/>
        </authorList>
    </citation>
    <scope>NUCLEOTIDE SEQUENCE</scope>
    <source>
        <strain evidence="1">Atlit-48N</strain>
    </source>
</reference>
<evidence type="ECO:0000313" key="1">
    <source>
        <dbReference type="EMBL" id="XRJ21534.1"/>
    </source>
</evidence>
<proteinExistence type="predicted"/>
<name>A0ACD5I607_9EURY</name>
<sequence length="199" mass="20770">MTLPTGLLPVLAFVITIGISIPVAVTTILASRTGTQSTRRALRLALLEASLLYLVGVIVVWAIAEGGLDTELWEIPATLVGTGVGTLLILTALPLVVGQKVIHHWRQVEPEAALQYTVAGWPIAMLITFGIFIAPGGFAQGTLFDIGGPTICLVGFCGISLLLLGAFFLETLVVVFGPGLVGLMLSVRGEEGGGSQPIR</sequence>
<evidence type="ECO:0000313" key="2">
    <source>
        <dbReference type="Proteomes" id="UP000257089"/>
    </source>
</evidence>